<keyword evidence="1" id="KW-0223">Dioxygenase</keyword>
<comment type="caution">
    <text evidence="1">The sequence shown here is derived from an EMBL/GenBank/DDBJ whole genome shotgun (WGS) entry which is preliminary data.</text>
</comment>
<sequence>MPRIFNQAATLAVSAKSNFHNRSQEDEAGTGRTKTAIPGPFPSPKDPRSALQNPSVARYFYHYITNLAPWYDLSDSLQLFGTNLPETALENPLPFAAILALSAVHISQTTAPSARAAAEFYHGHCVRLLIELKDDEDDEANTQGLALASVCLLRSYEILSEEVDPNRHLQGAYSLAAYRSPLVDYLGSGMRTAGFWNYLREDITFSLFQRCPLKIDLDQMPLPNHHHNDHSYLNTVSLILGRIINSCFASTITEQNWALLFDMLRTWSLSLPSRFRPFSREERGLGLTLPSIWMLKGCHAAALHYQLVCVTIICTQATPEKLLDLKALLGDSHGTGNTREDILESVAHDVCGIAFTANTPSVLVNSFGPIAFCAKFIRGEASQRELIRRLMGSKRFITMKTLSQTACSLLRQRPAFSFTGRRTLASLTRQPPPTHPVVIRPSDAEVRNNLLAPRNLEIAVRQLHSDGLVVVENVVPHDELDALNEKMVKDARYLQSLGDKGPFNYNQGNLQQDPPPVADYFYKSIFANPIATQITSNVLGPRPKWTFCSANSAMPPLPGSSPQRQPVHSDADFAHPSHPFALVVNVPLVAMTPENGSTEVWLGTHAADVSAQEGKHGERASGRIREDLLAQRRDVRGPAQPEVKKGSIILRDLRLWHAGMPNMSSDVRVMLAMIHFAPWYRNPMRLQFGEDMKPLLAGLESQLEIPVDWMRKAEALGSYLNRGFGNSYDFDQDK</sequence>
<dbReference type="Proteomes" id="UP000805649">
    <property type="component" value="Unassembled WGS sequence"/>
</dbReference>
<keyword evidence="1" id="KW-0560">Oxidoreductase</keyword>
<accession>A0ACC3ZAI9</accession>
<evidence type="ECO:0000313" key="2">
    <source>
        <dbReference type="Proteomes" id="UP000805649"/>
    </source>
</evidence>
<evidence type="ECO:0000313" key="1">
    <source>
        <dbReference type="EMBL" id="KAL0941131.1"/>
    </source>
</evidence>
<reference evidence="1 2" key="1">
    <citation type="journal article" date="2020" name="Phytopathology">
        <title>Genome Sequence Resources of Colletotrichum truncatum, C. plurivorum, C. musicola, and C. sojae: Four Species Pathogenic to Soybean (Glycine max).</title>
        <authorList>
            <person name="Rogerio F."/>
            <person name="Boufleur T.R."/>
            <person name="Ciampi-Guillardi M."/>
            <person name="Sukno S.A."/>
            <person name="Thon M.R."/>
            <person name="Massola Junior N.S."/>
            <person name="Baroncelli R."/>
        </authorList>
    </citation>
    <scope>NUCLEOTIDE SEQUENCE [LARGE SCALE GENOMIC DNA]</scope>
    <source>
        <strain evidence="1 2">CMES1059</strain>
    </source>
</reference>
<gene>
    <name evidence="1" type="ORF">CTRU02_203894</name>
</gene>
<dbReference type="EMBL" id="VUJX02000002">
    <property type="protein sequence ID" value="KAL0941131.1"/>
    <property type="molecule type" value="Genomic_DNA"/>
</dbReference>
<protein>
    <submittedName>
        <fullName evidence="1">Phytanoyl- dioxygenase</fullName>
    </submittedName>
</protein>
<organism evidence="1 2">
    <name type="scientific">Colletotrichum truncatum</name>
    <name type="common">Anthracnose fungus</name>
    <name type="synonym">Colletotrichum capsici</name>
    <dbReference type="NCBI Taxonomy" id="5467"/>
    <lineage>
        <taxon>Eukaryota</taxon>
        <taxon>Fungi</taxon>
        <taxon>Dikarya</taxon>
        <taxon>Ascomycota</taxon>
        <taxon>Pezizomycotina</taxon>
        <taxon>Sordariomycetes</taxon>
        <taxon>Hypocreomycetidae</taxon>
        <taxon>Glomerellales</taxon>
        <taxon>Glomerellaceae</taxon>
        <taxon>Colletotrichum</taxon>
        <taxon>Colletotrichum truncatum species complex</taxon>
    </lineage>
</organism>
<keyword evidence="2" id="KW-1185">Reference proteome</keyword>
<proteinExistence type="predicted"/>
<name>A0ACC3ZAI9_COLTU</name>